<feature type="compositionally biased region" description="Basic and acidic residues" evidence="10">
    <location>
        <begin position="589"/>
        <end position="633"/>
    </location>
</feature>
<feature type="compositionally biased region" description="Acidic residues" evidence="10">
    <location>
        <begin position="408"/>
        <end position="423"/>
    </location>
</feature>
<reference evidence="12 13" key="1">
    <citation type="journal article" date="2016" name="PLoS Pathog.">
        <title>Biosynthesis of antibiotic leucinostatins in bio-control fungus Purpureocillium lilacinum and their inhibition on phytophthora revealed by genome mining.</title>
        <authorList>
            <person name="Wang G."/>
            <person name="Liu Z."/>
            <person name="Lin R."/>
            <person name="Li E."/>
            <person name="Mao Z."/>
            <person name="Ling J."/>
            <person name="Yang Y."/>
            <person name="Yin W.B."/>
            <person name="Xie B."/>
        </authorList>
    </citation>
    <scope>NUCLEOTIDE SEQUENCE [LARGE SCALE GENOMIC DNA]</scope>
    <source>
        <strain evidence="12">170</strain>
    </source>
</reference>
<dbReference type="GO" id="GO:0032221">
    <property type="term" value="C:Rpd3S complex"/>
    <property type="evidence" value="ECO:0007669"/>
    <property type="project" value="UniProtKB-ARBA"/>
</dbReference>
<evidence type="ECO:0000313" key="13">
    <source>
        <dbReference type="Proteomes" id="UP000078397"/>
    </source>
</evidence>
<evidence type="ECO:0000256" key="10">
    <source>
        <dbReference type="SAM" id="MobiDB-lite"/>
    </source>
</evidence>
<name>A0A179FCA2_METCM</name>
<sequence>MGDSNLAQAQAQLGSVALNGSSPKKVAYFYDSDIGNYAYVTGHPMKPHRIRLAHSLIMQYNLYQKMEIYRAKPATRGEMTQFHTDDYIDFLQKVTPDNMDSYMREQGKYNVGDDCPVFDGLFEFCGISAGGSMEGAARLNRQKCDIAVNWAGGLHHAKKCEASGFCYVNDIVLGILELLRFMKRVLYIDIDVHHGDGVEEAFYTTDRVMTVSFHKYGEYFPGTGELRDIGIGQGKNYSVNFPLRDGITDQTYKSIFEPVIESVMKYYQPEAVVLQCGGDSLSGDRLGCFNLSMDGHANCVNYVKSFGLPTLVLGGGGYTMRNVARTWAYETGVLVGQEMDRTLPYNEYYEYYAPDFELNVRSSNMENSNSREYLDKITAAVIDNLRQTGPAPSVQMQDVPRKPFGGMTDEEEAELDDLDEDENKDVRMTEHRWDKHVENGAEFEASDDDEMAAANGATRSNGNKRTFTDFKDTDPAEKRGSKSPKEKEDDGSKENAEVEVEVEVEAEAPDGNDDTIEDVGATEEQDKDVADEQEKPEEKEDESVKKQKVDADGDVGMADSSVAEEAPIKKEEGEPEPAPETQKAPEQPTEDKSGEEKSEKPAETETKESTDTKADEEPPAEKETEKPTEKADEAQAASEAEAGAEAMEVDEKDKPDNKAEDEDASK</sequence>
<evidence type="ECO:0000313" key="12">
    <source>
        <dbReference type="EMBL" id="OAQ62901.1"/>
    </source>
</evidence>
<feature type="region of interest" description="Disordered" evidence="10">
    <location>
        <begin position="388"/>
        <end position="424"/>
    </location>
</feature>
<feature type="compositionally biased region" description="Acidic residues" evidence="10">
    <location>
        <begin position="497"/>
        <end position="526"/>
    </location>
</feature>
<dbReference type="FunFam" id="3.40.800.20:FF:000001">
    <property type="entry name" value="Histone deacetylase"/>
    <property type="match status" value="1"/>
</dbReference>
<keyword evidence="7" id="KW-0804">Transcription</keyword>
<dbReference type="KEGG" id="pchm:VFPPC_08823"/>
<feature type="region of interest" description="Disordered" evidence="10">
    <location>
        <begin position="454"/>
        <end position="666"/>
    </location>
</feature>
<keyword evidence="8" id="KW-0539">Nucleus</keyword>
<dbReference type="InterPro" id="IPR000286">
    <property type="entry name" value="HDACs"/>
</dbReference>
<dbReference type="Pfam" id="PF00850">
    <property type="entry name" value="Hist_deacetyl"/>
    <property type="match status" value="1"/>
</dbReference>
<evidence type="ECO:0000256" key="5">
    <source>
        <dbReference type="ARBA" id="ARBA00022853"/>
    </source>
</evidence>
<organism evidence="12 13">
    <name type="scientific">Pochonia chlamydosporia 170</name>
    <dbReference type="NCBI Taxonomy" id="1380566"/>
    <lineage>
        <taxon>Eukaryota</taxon>
        <taxon>Fungi</taxon>
        <taxon>Dikarya</taxon>
        <taxon>Ascomycota</taxon>
        <taxon>Pezizomycotina</taxon>
        <taxon>Sordariomycetes</taxon>
        <taxon>Hypocreomycetidae</taxon>
        <taxon>Hypocreales</taxon>
        <taxon>Clavicipitaceae</taxon>
        <taxon>Pochonia</taxon>
    </lineage>
</organism>
<evidence type="ECO:0000256" key="7">
    <source>
        <dbReference type="ARBA" id="ARBA00023163"/>
    </source>
</evidence>
<dbReference type="GO" id="GO:0070210">
    <property type="term" value="C:Rpd3L-Expanded complex"/>
    <property type="evidence" value="ECO:0007669"/>
    <property type="project" value="TreeGrafter"/>
</dbReference>
<dbReference type="InterPro" id="IPR003084">
    <property type="entry name" value="HDAC_I/II"/>
</dbReference>
<keyword evidence="5" id="KW-0156">Chromatin regulator</keyword>
<dbReference type="InterPro" id="IPR023696">
    <property type="entry name" value="Ureohydrolase_dom_sf"/>
</dbReference>
<dbReference type="RefSeq" id="XP_018140481.1">
    <property type="nucleotide sequence ID" value="XM_018287465.1"/>
</dbReference>
<dbReference type="SUPFAM" id="SSF52768">
    <property type="entry name" value="Arginase/deacetylase"/>
    <property type="match status" value="1"/>
</dbReference>
<dbReference type="OrthoDB" id="1918432at2759"/>
<feature type="domain" description="Histone deacetylase" evidence="11">
    <location>
        <begin position="43"/>
        <end position="332"/>
    </location>
</feature>
<dbReference type="PANTHER" id="PTHR10625:SF10">
    <property type="entry name" value="HISTONE DEACETYLASE HDAC1"/>
    <property type="match status" value="1"/>
</dbReference>
<dbReference type="InterPro" id="IPR037138">
    <property type="entry name" value="His_deacetylse_dom_sf"/>
</dbReference>
<dbReference type="Gene3D" id="3.40.800.20">
    <property type="entry name" value="Histone deacetylase domain"/>
    <property type="match status" value="1"/>
</dbReference>
<evidence type="ECO:0000256" key="9">
    <source>
        <dbReference type="ARBA" id="ARBA00061569"/>
    </source>
</evidence>
<evidence type="ECO:0000256" key="8">
    <source>
        <dbReference type="ARBA" id="ARBA00023242"/>
    </source>
</evidence>
<dbReference type="STRING" id="1380566.A0A179FCA2"/>
<dbReference type="CDD" id="cd10004">
    <property type="entry name" value="RPD3-like"/>
    <property type="match status" value="1"/>
</dbReference>
<accession>A0A179FCA2</accession>
<evidence type="ECO:0000256" key="3">
    <source>
        <dbReference type="ARBA" id="ARBA00022491"/>
    </source>
</evidence>
<keyword evidence="6" id="KW-0805">Transcription regulation</keyword>
<feature type="compositionally biased region" description="Basic and acidic residues" evidence="10">
    <location>
        <begin position="649"/>
        <end position="666"/>
    </location>
</feature>
<dbReference type="GO" id="GO:0141221">
    <property type="term" value="F:histone deacetylase activity, hydrolytic mechanism"/>
    <property type="evidence" value="ECO:0007669"/>
    <property type="project" value="UniProtKB-EC"/>
</dbReference>
<keyword evidence="4" id="KW-0378">Hydrolase</keyword>
<dbReference type="GO" id="GO:0031507">
    <property type="term" value="P:heterochromatin formation"/>
    <property type="evidence" value="ECO:0007669"/>
    <property type="project" value="TreeGrafter"/>
</dbReference>
<dbReference type="GO" id="GO:0033698">
    <property type="term" value="C:Rpd3L complex"/>
    <property type="evidence" value="ECO:0007669"/>
    <property type="project" value="UniProtKB-ARBA"/>
</dbReference>
<dbReference type="PANTHER" id="PTHR10625">
    <property type="entry name" value="HISTONE DEACETYLASE HDAC1-RELATED"/>
    <property type="match status" value="1"/>
</dbReference>
<dbReference type="PRINTS" id="PR01271">
    <property type="entry name" value="HISDACETLASE"/>
</dbReference>
<keyword evidence="13" id="KW-1185">Reference proteome</keyword>
<dbReference type="InterPro" id="IPR023801">
    <property type="entry name" value="His_deacetylse_dom"/>
</dbReference>
<feature type="compositionally biased region" description="Low complexity" evidence="10">
    <location>
        <begin position="634"/>
        <end position="646"/>
    </location>
</feature>
<evidence type="ECO:0000256" key="4">
    <source>
        <dbReference type="ARBA" id="ARBA00022801"/>
    </source>
</evidence>
<gene>
    <name evidence="12" type="ORF">VFPPC_08823</name>
</gene>
<dbReference type="EMBL" id="LSBJ02000006">
    <property type="protein sequence ID" value="OAQ62901.1"/>
    <property type="molecule type" value="Genomic_DNA"/>
</dbReference>
<protein>
    <recommendedName>
        <fullName evidence="2">histone deacetylase</fullName>
        <ecNumber evidence="2">3.5.1.98</ecNumber>
    </recommendedName>
</protein>
<proteinExistence type="inferred from homology"/>
<dbReference type="AlphaFoldDB" id="A0A179FCA2"/>
<evidence type="ECO:0000256" key="2">
    <source>
        <dbReference type="ARBA" id="ARBA00012111"/>
    </source>
</evidence>
<dbReference type="Proteomes" id="UP000078397">
    <property type="component" value="Unassembled WGS sequence"/>
</dbReference>
<keyword evidence="3" id="KW-0678">Repressor</keyword>
<dbReference type="GeneID" id="28851459"/>
<evidence type="ECO:0000259" key="11">
    <source>
        <dbReference type="Pfam" id="PF00850"/>
    </source>
</evidence>
<evidence type="ECO:0000256" key="6">
    <source>
        <dbReference type="ARBA" id="ARBA00023015"/>
    </source>
</evidence>
<feature type="compositionally biased region" description="Basic and acidic residues" evidence="10">
    <location>
        <begin position="527"/>
        <end position="551"/>
    </location>
</feature>
<dbReference type="PRINTS" id="PR01270">
    <property type="entry name" value="HDASUPER"/>
</dbReference>
<evidence type="ECO:0000256" key="1">
    <source>
        <dbReference type="ARBA" id="ARBA00004123"/>
    </source>
</evidence>
<feature type="compositionally biased region" description="Basic and acidic residues" evidence="10">
    <location>
        <begin position="466"/>
        <end position="496"/>
    </location>
</feature>
<dbReference type="EC" id="3.5.1.98" evidence="2"/>
<comment type="similarity">
    <text evidence="9">Belongs to the histone deacetylase family. HD Type 1 subfamily.</text>
</comment>
<comment type="subcellular location">
    <subcellularLocation>
        <location evidence="1">Nucleus</location>
    </subcellularLocation>
</comment>
<comment type="caution">
    <text evidence="12">The sequence shown here is derived from an EMBL/GenBank/DDBJ whole genome shotgun (WGS) entry which is preliminary data.</text>
</comment>